<dbReference type="Proteomes" id="UP000184520">
    <property type="component" value="Unassembled WGS sequence"/>
</dbReference>
<feature type="binding site" evidence="12">
    <location>
        <begin position="530"/>
        <end position="531"/>
    </location>
    <ligand>
        <name>NADP(+)</name>
        <dbReference type="ChEBI" id="CHEBI:58349"/>
    </ligand>
</feature>
<evidence type="ECO:0000256" key="10">
    <source>
        <dbReference type="ARBA" id="ARBA00052219"/>
    </source>
</evidence>
<comment type="cofactor">
    <cofactor evidence="11 12">
        <name>FMN</name>
        <dbReference type="ChEBI" id="CHEBI:58210"/>
    </cofactor>
    <text evidence="11 12">Binds 1 FMN per subunit.</text>
</comment>
<dbReference type="EC" id="1.8.1.2" evidence="11"/>
<feature type="binding site" evidence="12">
    <location>
        <begin position="397"/>
        <end position="400"/>
    </location>
    <ligand>
        <name>FAD</name>
        <dbReference type="ChEBI" id="CHEBI:57692"/>
    </ligand>
</feature>
<dbReference type="InterPro" id="IPR001709">
    <property type="entry name" value="Flavoprot_Pyr_Nucl_cyt_Rdtase"/>
</dbReference>
<dbReference type="Pfam" id="PF00258">
    <property type="entry name" value="Flavodoxin_1"/>
    <property type="match status" value="1"/>
</dbReference>
<dbReference type="InterPro" id="IPR017938">
    <property type="entry name" value="Riboflavin_synthase-like_b-brl"/>
</dbReference>
<dbReference type="Gene3D" id="2.40.30.10">
    <property type="entry name" value="Translation factors"/>
    <property type="match status" value="1"/>
</dbReference>
<dbReference type="Pfam" id="PF00667">
    <property type="entry name" value="FAD_binding_1"/>
    <property type="match status" value="1"/>
</dbReference>
<sequence length="610" mass="66029">MSANSNQTNGAPGPIISEPQWNAITQAIAGLNAQQLSWVSGYLAGLAASGQALPQSAGAVASAETAGDAPVLTILYGSQTGNAKGIAQSLQAKAEAAGYTSKLLSMADYKPRQIKAETHVAIVASTHGEGEPPDDAIELHEFLGSKKAPKNANLKYSVLSLGDSSYEFFCQTGKDFDERLAKLGATAVVPRVDCDVDYESEAQAWCEKFIESLKSDFTAQAGAAVAMQQGSAVQAVAAAQTYTKKAPFTATLLTSQKITGRDSVKDIRHIEISLEDSGIQYQAGDALGVWFKNDTALVEELIGLIEANADETVEVDGQSLTLAEALISKLELTLSYPGFVKAYQEATGSEALAKLLEDKAALREYLADRQIADIVRDYPAAVAAQTFVNACRPITPRLYSIASSQSEVEDEVHLTIAHVDYDAFGKRHQGGASGYLCERLEEGGEVEVFVEPNDNFRLPANPDTPVIMIGPGTGIAPFRSFMQERDAQGAEGKNWLFFGNPNFTQDFLYQLEWQAYVKSGLLSRISLAFSRDQAEKIYVQDRLLEEGKDVFAWLEEGAHVYVCGDANRMAKDVENALLDIIKTHGNKDDSEAKAYLLALRKAKRYQKDVY</sequence>
<keyword evidence="16" id="KW-1185">Reference proteome</keyword>
<comment type="function">
    <text evidence="11">Component of the sulfite reductase complex that catalyzes the 6-electron reduction of sulfite to sulfide. This is one of several activities required for the biosynthesis of L-cysteine from sulfate. The flavoprotein component catalyzes the electron flow from NADPH -&gt; FAD -&gt; FMN to the hemoprotein component.</text>
</comment>
<dbReference type="InterPro" id="IPR003097">
    <property type="entry name" value="CysJ-like_FAD-binding"/>
</dbReference>
<dbReference type="PIRSF" id="PIRSF000207">
    <property type="entry name" value="SiR-FP_CysJ"/>
    <property type="match status" value="1"/>
</dbReference>
<keyword evidence="4 11" id="KW-0288">FMN</keyword>
<dbReference type="AlphaFoldDB" id="A0A1M5S0Y8"/>
<dbReference type="RefSeq" id="WP_073325232.1">
    <property type="nucleotide sequence ID" value="NZ_FQWD01000008.1"/>
</dbReference>
<evidence type="ECO:0000259" key="13">
    <source>
        <dbReference type="PROSITE" id="PS50902"/>
    </source>
</evidence>
<dbReference type="PROSITE" id="PS51384">
    <property type="entry name" value="FAD_FR"/>
    <property type="match status" value="1"/>
</dbReference>
<feature type="binding site" evidence="12">
    <location>
        <begin position="415"/>
        <end position="417"/>
    </location>
    <ligand>
        <name>FAD</name>
        <dbReference type="ChEBI" id="CHEBI:57692"/>
    </ligand>
</feature>
<evidence type="ECO:0000256" key="1">
    <source>
        <dbReference type="ARBA" id="ARBA00022448"/>
    </source>
</evidence>
<dbReference type="STRING" id="634436.SAMN05216361_4316"/>
<accession>A0A1M5S0Y8</accession>
<dbReference type="EMBL" id="FQWD01000008">
    <property type="protein sequence ID" value="SHH32146.1"/>
    <property type="molecule type" value="Genomic_DNA"/>
</dbReference>
<dbReference type="InterPro" id="IPR039261">
    <property type="entry name" value="FNR_nucleotide-bd"/>
</dbReference>
<feature type="binding site" evidence="12">
    <location>
        <begin position="536"/>
        <end position="540"/>
    </location>
    <ligand>
        <name>NADP(+)</name>
        <dbReference type="ChEBI" id="CHEBI:58349"/>
    </ligand>
</feature>
<feature type="binding site" evidence="12">
    <location>
        <position position="610"/>
    </location>
    <ligand>
        <name>FAD</name>
        <dbReference type="ChEBI" id="CHEBI:57692"/>
    </ligand>
</feature>
<dbReference type="Gene3D" id="3.40.50.360">
    <property type="match status" value="1"/>
</dbReference>
<feature type="binding site" evidence="12">
    <location>
        <position position="367"/>
    </location>
    <ligand>
        <name>FAD</name>
        <dbReference type="ChEBI" id="CHEBI:57692"/>
    </ligand>
</feature>
<evidence type="ECO:0000256" key="6">
    <source>
        <dbReference type="ARBA" id="ARBA00022857"/>
    </source>
</evidence>
<dbReference type="InterPro" id="IPR001094">
    <property type="entry name" value="Flavdoxin-like"/>
</dbReference>
<keyword evidence="2 11" id="KW-0028">Amino-acid biosynthesis</keyword>
<dbReference type="UniPathway" id="UPA00140">
    <property type="reaction ID" value="UER00207"/>
</dbReference>
<organism evidence="15 16">
    <name type="scientific">Marisediminitalea aggregata</name>
    <dbReference type="NCBI Taxonomy" id="634436"/>
    <lineage>
        <taxon>Bacteria</taxon>
        <taxon>Pseudomonadati</taxon>
        <taxon>Pseudomonadota</taxon>
        <taxon>Gammaproteobacteria</taxon>
        <taxon>Alteromonadales</taxon>
        <taxon>Alteromonadaceae</taxon>
        <taxon>Marisediminitalea</taxon>
    </lineage>
</organism>
<keyword evidence="8 11" id="KW-0560">Oxidoreductase</keyword>
<evidence type="ECO:0000256" key="7">
    <source>
        <dbReference type="ARBA" id="ARBA00022982"/>
    </source>
</evidence>
<dbReference type="InterPro" id="IPR017927">
    <property type="entry name" value="FAD-bd_FR_type"/>
</dbReference>
<dbReference type="PRINTS" id="PR00371">
    <property type="entry name" value="FPNCR"/>
</dbReference>
<keyword evidence="5 11" id="KW-0274">FAD</keyword>
<evidence type="ECO:0000256" key="4">
    <source>
        <dbReference type="ARBA" id="ARBA00022643"/>
    </source>
</evidence>
<protein>
    <recommendedName>
        <fullName evidence="11">Sulfite reductase [NADPH] flavoprotein alpha-component</fullName>
        <shortName evidence="11">SiR-FP</shortName>
        <ecNumber evidence="11">1.8.1.2</ecNumber>
    </recommendedName>
</protein>
<dbReference type="InterPro" id="IPR029039">
    <property type="entry name" value="Flavoprotein-like_sf"/>
</dbReference>
<keyword evidence="3 11" id="KW-0285">Flavoprotein</keyword>
<feature type="domain" description="FAD-binding FR-type" evidence="14">
    <location>
        <begin position="245"/>
        <end position="459"/>
    </location>
</feature>
<evidence type="ECO:0000259" key="14">
    <source>
        <dbReference type="PROSITE" id="PS51384"/>
    </source>
</evidence>
<dbReference type="InterPro" id="IPR010199">
    <property type="entry name" value="CysJ"/>
</dbReference>
<evidence type="ECO:0000256" key="11">
    <source>
        <dbReference type="PIRNR" id="PIRNR000207"/>
    </source>
</evidence>
<dbReference type="GO" id="GO:0005829">
    <property type="term" value="C:cytosol"/>
    <property type="evidence" value="ECO:0007669"/>
    <property type="project" value="TreeGrafter"/>
</dbReference>
<evidence type="ECO:0000256" key="12">
    <source>
        <dbReference type="PIRSR" id="PIRSR000207-1"/>
    </source>
</evidence>
<dbReference type="Gene3D" id="3.40.50.80">
    <property type="entry name" value="Nucleotide-binding domain of ferredoxin-NADP reductase (FNR) module"/>
    <property type="match status" value="1"/>
</dbReference>
<dbReference type="SUPFAM" id="SSF52343">
    <property type="entry name" value="Ferredoxin reductase-like, C-terminal NADP-linked domain"/>
    <property type="match status" value="1"/>
</dbReference>
<keyword evidence="1 11" id="KW-0813">Transport</keyword>
<feature type="binding site" evidence="12">
    <location>
        <begin position="78"/>
        <end position="83"/>
    </location>
    <ligand>
        <name>FMN</name>
        <dbReference type="ChEBI" id="CHEBI:58210"/>
    </ligand>
</feature>
<dbReference type="FunFam" id="3.40.50.80:FF:000001">
    <property type="entry name" value="NADPH--cytochrome P450 reductase 1"/>
    <property type="match status" value="1"/>
</dbReference>
<feature type="binding site" evidence="12">
    <location>
        <position position="421"/>
    </location>
    <ligand>
        <name>FAD</name>
        <dbReference type="ChEBI" id="CHEBI:57692"/>
    </ligand>
</feature>
<feature type="binding site" evidence="12">
    <location>
        <begin position="125"/>
        <end position="128"/>
    </location>
    <ligand>
        <name>FMN</name>
        <dbReference type="ChEBI" id="CHEBI:58210"/>
    </ligand>
</feature>
<evidence type="ECO:0000256" key="5">
    <source>
        <dbReference type="ARBA" id="ARBA00022827"/>
    </source>
</evidence>
<evidence type="ECO:0000313" key="15">
    <source>
        <dbReference type="EMBL" id="SHH32146.1"/>
    </source>
</evidence>
<feature type="domain" description="Flavodoxin-like" evidence="13">
    <location>
        <begin position="72"/>
        <end position="210"/>
    </location>
</feature>
<dbReference type="InterPro" id="IPR001433">
    <property type="entry name" value="OxRdtase_FAD/NAD-bd"/>
</dbReference>
<feature type="binding site" evidence="12">
    <location>
        <begin position="161"/>
        <end position="170"/>
    </location>
    <ligand>
        <name>FMN</name>
        <dbReference type="ChEBI" id="CHEBI:58210"/>
    </ligand>
</feature>
<dbReference type="NCBIfam" id="TIGR01931">
    <property type="entry name" value="cysJ"/>
    <property type="match status" value="1"/>
</dbReference>
<comment type="pathway">
    <text evidence="11">Sulfur metabolism; hydrogen sulfide biosynthesis; hydrogen sulfide from sulfite (NADPH route): step 1/1.</text>
</comment>
<dbReference type="GO" id="GO:0019344">
    <property type="term" value="P:cysteine biosynthetic process"/>
    <property type="evidence" value="ECO:0007669"/>
    <property type="project" value="UniProtKB-KW"/>
</dbReference>
<dbReference type="InterPro" id="IPR008254">
    <property type="entry name" value="Flavodoxin/NO_synth"/>
</dbReference>
<dbReference type="CDD" id="cd06199">
    <property type="entry name" value="SiR"/>
    <property type="match status" value="1"/>
</dbReference>
<keyword evidence="6 11" id="KW-0521">NADP</keyword>
<dbReference type="GO" id="GO:0050660">
    <property type="term" value="F:flavin adenine dinucleotide binding"/>
    <property type="evidence" value="ECO:0007669"/>
    <property type="project" value="InterPro"/>
</dbReference>
<evidence type="ECO:0000256" key="8">
    <source>
        <dbReference type="ARBA" id="ARBA00023002"/>
    </source>
</evidence>
<evidence type="ECO:0000256" key="3">
    <source>
        <dbReference type="ARBA" id="ARBA00022630"/>
    </source>
</evidence>
<comment type="cofactor">
    <cofactor evidence="11 12">
        <name>FAD</name>
        <dbReference type="ChEBI" id="CHEBI:57692"/>
    </cofactor>
    <text evidence="11 12">Binds 1 FAD per subunit.</text>
</comment>
<dbReference type="GO" id="GO:0070814">
    <property type="term" value="P:hydrogen sulfide biosynthetic process"/>
    <property type="evidence" value="ECO:0007669"/>
    <property type="project" value="UniProtKB-UniPathway"/>
</dbReference>
<feature type="binding site" evidence="12">
    <location>
        <position position="572"/>
    </location>
    <ligand>
        <name>NADP(+)</name>
        <dbReference type="ChEBI" id="CHEBI:58349"/>
    </ligand>
</feature>
<dbReference type="GO" id="GO:0010181">
    <property type="term" value="F:FMN binding"/>
    <property type="evidence" value="ECO:0007669"/>
    <property type="project" value="InterPro"/>
</dbReference>
<dbReference type="PRINTS" id="PR00369">
    <property type="entry name" value="FLAVODOXIN"/>
</dbReference>
<keyword evidence="9 11" id="KW-0198">Cysteine biosynthesis</keyword>
<proteinExistence type="predicted"/>
<evidence type="ECO:0000256" key="9">
    <source>
        <dbReference type="ARBA" id="ARBA00023192"/>
    </source>
</evidence>
<evidence type="ECO:0000313" key="16">
    <source>
        <dbReference type="Proteomes" id="UP000184520"/>
    </source>
</evidence>
<dbReference type="GO" id="GO:0004783">
    <property type="term" value="F:sulfite reductase (NADPH) activity"/>
    <property type="evidence" value="ECO:0007669"/>
    <property type="project" value="UniProtKB-EC"/>
</dbReference>
<dbReference type="InterPro" id="IPR023173">
    <property type="entry name" value="NADPH_Cyt_P450_Rdtase_alpha"/>
</dbReference>
<feature type="binding site" evidence="12">
    <location>
        <begin position="430"/>
        <end position="433"/>
    </location>
    <ligand>
        <name>FAD</name>
        <dbReference type="ChEBI" id="CHEBI:57692"/>
    </ligand>
</feature>
<evidence type="ECO:0000256" key="2">
    <source>
        <dbReference type="ARBA" id="ARBA00022605"/>
    </source>
</evidence>
<dbReference type="PROSITE" id="PS50902">
    <property type="entry name" value="FLAVODOXIN_LIKE"/>
    <property type="match status" value="1"/>
</dbReference>
<dbReference type="OrthoDB" id="9816402at2"/>
<dbReference type="SUPFAM" id="SSF52218">
    <property type="entry name" value="Flavoproteins"/>
    <property type="match status" value="1"/>
</dbReference>
<gene>
    <name evidence="15" type="ORF">SAMN05216361_4316</name>
</gene>
<name>A0A1M5S0Y8_9ALTE</name>
<dbReference type="Pfam" id="PF00175">
    <property type="entry name" value="NAD_binding_1"/>
    <property type="match status" value="1"/>
</dbReference>
<dbReference type="Gene3D" id="1.20.990.10">
    <property type="entry name" value="NADPH-cytochrome p450 Reductase, Chain A, domain 3"/>
    <property type="match status" value="1"/>
</dbReference>
<reference evidence="16" key="1">
    <citation type="submission" date="2016-11" db="EMBL/GenBank/DDBJ databases">
        <authorList>
            <person name="Varghese N."/>
            <person name="Submissions S."/>
        </authorList>
    </citation>
    <scope>NUCLEOTIDE SEQUENCE [LARGE SCALE GENOMIC DNA]</scope>
    <source>
        <strain evidence="16">CGMCC 1.8995</strain>
    </source>
</reference>
<comment type="catalytic activity">
    <reaction evidence="10 11">
        <text>hydrogen sulfide + 3 NADP(+) + 3 H2O = sulfite + 3 NADPH + 4 H(+)</text>
        <dbReference type="Rhea" id="RHEA:13801"/>
        <dbReference type="ChEBI" id="CHEBI:15377"/>
        <dbReference type="ChEBI" id="CHEBI:15378"/>
        <dbReference type="ChEBI" id="CHEBI:17359"/>
        <dbReference type="ChEBI" id="CHEBI:29919"/>
        <dbReference type="ChEBI" id="CHEBI:57783"/>
        <dbReference type="ChEBI" id="CHEBI:58349"/>
        <dbReference type="EC" id="1.8.1.2"/>
    </reaction>
</comment>
<comment type="subunit">
    <text evidence="11">Alpha(8)-beta(8). The alpha component is a flavoprotein, the beta component is a hemoprotein.</text>
</comment>
<dbReference type="PANTHER" id="PTHR19384:SF128">
    <property type="entry name" value="NADPH OXIDOREDUCTASE A"/>
    <property type="match status" value="1"/>
</dbReference>
<keyword evidence="7 11" id="KW-0249">Electron transport</keyword>
<dbReference type="SUPFAM" id="SSF63380">
    <property type="entry name" value="Riboflavin synthase domain-like"/>
    <property type="match status" value="1"/>
</dbReference>
<feature type="binding site" evidence="12">
    <location>
        <position position="333"/>
    </location>
    <ligand>
        <name>FAD</name>
        <dbReference type="ChEBI" id="CHEBI:57692"/>
    </ligand>
</feature>
<dbReference type="PANTHER" id="PTHR19384">
    <property type="entry name" value="NITRIC OXIDE SYNTHASE-RELATED"/>
    <property type="match status" value="1"/>
</dbReference>